<sequence length="299" mass="34227">MDKNLQTFLMVSETLNVTQAAERLHITQPTLTKRLQQLEEQYGCKLFERLPRGVQLTEFGTHLLPYARRIEQDYLHANETVHLLANGHLDEVKIGAGPLFHLRYLAPAFDQLQKEFPNTRIHLTAGVNASNLPKVKNGSQDIMFSTREYLEDDEQVVFFPLLEVEQGIVIRSDHPMLETKDALDAKDLCELPWIVYSDTPENELMVRSYFHSRGLPPPRIVLQTTSFHLGFDLVKRGDYVMPVPFQLKPVIDSKSLHIFHPNPPIVKKPAGAFIRQSSTHAPIITRLIDIVRELIDIPK</sequence>
<dbReference type="EMBL" id="CAOF01000042">
    <property type="protein sequence ID" value="CCO45096.1"/>
    <property type="molecule type" value="Genomic_DNA"/>
</dbReference>
<evidence type="ECO:0000256" key="2">
    <source>
        <dbReference type="ARBA" id="ARBA00023015"/>
    </source>
</evidence>
<dbReference type="Gene3D" id="3.40.190.290">
    <property type="match status" value="1"/>
</dbReference>
<dbReference type="AlphaFoldDB" id="A0AAV2VKL1"/>
<dbReference type="RefSeq" id="WP_022610706.1">
    <property type="nucleotide sequence ID" value="NZ_LK391965.1"/>
</dbReference>
<dbReference type="SUPFAM" id="SSF46785">
    <property type="entry name" value="Winged helix' DNA-binding domain"/>
    <property type="match status" value="1"/>
</dbReference>
<keyword evidence="2" id="KW-0805">Transcription regulation</keyword>
<dbReference type="PROSITE" id="PS50931">
    <property type="entry name" value="HTH_LYSR"/>
    <property type="match status" value="1"/>
</dbReference>
<dbReference type="GO" id="GO:0003700">
    <property type="term" value="F:DNA-binding transcription factor activity"/>
    <property type="evidence" value="ECO:0007669"/>
    <property type="project" value="InterPro"/>
</dbReference>
<evidence type="ECO:0000313" key="6">
    <source>
        <dbReference type="EMBL" id="CCO45096.1"/>
    </source>
</evidence>
<organism evidence="6 7">
    <name type="scientific">Vibrio nigripulchritudo SOn1</name>
    <dbReference type="NCBI Taxonomy" id="1238450"/>
    <lineage>
        <taxon>Bacteria</taxon>
        <taxon>Pseudomonadati</taxon>
        <taxon>Pseudomonadota</taxon>
        <taxon>Gammaproteobacteria</taxon>
        <taxon>Vibrionales</taxon>
        <taxon>Vibrionaceae</taxon>
        <taxon>Vibrio</taxon>
    </lineage>
</organism>
<feature type="domain" description="HTH lysR-type" evidence="5">
    <location>
        <begin position="1"/>
        <end position="57"/>
    </location>
</feature>
<dbReference type="PRINTS" id="PR00039">
    <property type="entry name" value="HTHLYSR"/>
</dbReference>
<name>A0AAV2VKL1_9VIBR</name>
<proteinExistence type="inferred from homology"/>
<dbReference type="GO" id="GO:0000976">
    <property type="term" value="F:transcription cis-regulatory region binding"/>
    <property type="evidence" value="ECO:0007669"/>
    <property type="project" value="TreeGrafter"/>
</dbReference>
<evidence type="ECO:0000313" key="7">
    <source>
        <dbReference type="Proteomes" id="UP000018211"/>
    </source>
</evidence>
<evidence type="ECO:0000256" key="1">
    <source>
        <dbReference type="ARBA" id="ARBA00009437"/>
    </source>
</evidence>
<dbReference type="SUPFAM" id="SSF53850">
    <property type="entry name" value="Periplasmic binding protein-like II"/>
    <property type="match status" value="1"/>
</dbReference>
<keyword evidence="3" id="KW-0238">DNA-binding</keyword>
<keyword evidence="4" id="KW-0804">Transcription</keyword>
<dbReference type="PANTHER" id="PTHR30126:SF97">
    <property type="entry name" value="HTH-TYPE TRANSCRIPTIONAL REGULATOR ABGR"/>
    <property type="match status" value="1"/>
</dbReference>
<evidence type="ECO:0000256" key="3">
    <source>
        <dbReference type="ARBA" id="ARBA00023125"/>
    </source>
</evidence>
<dbReference type="CDD" id="cd05466">
    <property type="entry name" value="PBP2_LTTR_substrate"/>
    <property type="match status" value="1"/>
</dbReference>
<dbReference type="InterPro" id="IPR000847">
    <property type="entry name" value="LysR_HTH_N"/>
</dbReference>
<gene>
    <name evidence="6" type="ORF">VIBNISOn1_1360005</name>
</gene>
<dbReference type="FunFam" id="1.10.10.10:FF:000001">
    <property type="entry name" value="LysR family transcriptional regulator"/>
    <property type="match status" value="1"/>
</dbReference>
<dbReference type="Proteomes" id="UP000018211">
    <property type="component" value="Unassembled WGS sequence"/>
</dbReference>
<protein>
    <submittedName>
        <fullName evidence="6">Transcriptional regulator, LysR family</fullName>
    </submittedName>
</protein>
<dbReference type="Gene3D" id="1.10.10.10">
    <property type="entry name" value="Winged helix-like DNA-binding domain superfamily/Winged helix DNA-binding domain"/>
    <property type="match status" value="1"/>
</dbReference>
<dbReference type="Pfam" id="PF00126">
    <property type="entry name" value="HTH_1"/>
    <property type="match status" value="1"/>
</dbReference>
<reference evidence="6 7" key="1">
    <citation type="journal article" date="2013" name="ISME J.">
        <title>Comparative genomics of pathogenic lineages of Vibrio nigripulchritudo identifies virulence-associated traits.</title>
        <authorList>
            <person name="Goudenege D."/>
            <person name="Labreuche Y."/>
            <person name="Krin E."/>
            <person name="Ansquer D."/>
            <person name="Mangenot S."/>
            <person name="Calteau A."/>
            <person name="Medigue C."/>
            <person name="Mazel D."/>
            <person name="Polz M.F."/>
            <person name="Le Roux F."/>
        </authorList>
    </citation>
    <scope>NUCLEOTIDE SEQUENCE [LARGE SCALE GENOMIC DNA]</scope>
    <source>
        <strain evidence="6 7">SOn1</strain>
    </source>
</reference>
<dbReference type="InterPro" id="IPR036390">
    <property type="entry name" value="WH_DNA-bd_sf"/>
</dbReference>
<dbReference type="PANTHER" id="PTHR30126">
    <property type="entry name" value="HTH-TYPE TRANSCRIPTIONAL REGULATOR"/>
    <property type="match status" value="1"/>
</dbReference>
<evidence type="ECO:0000259" key="5">
    <source>
        <dbReference type="PROSITE" id="PS50931"/>
    </source>
</evidence>
<dbReference type="Pfam" id="PF03466">
    <property type="entry name" value="LysR_substrate"/>
    <property type="match status" value="1"/>
</dbReference>
<comment type="similarity">
    <text evidence="1">Belongs to the LysR transcriptional regulatory family.</text>
</comment>
<evidence type="ECO:0000256" key="4">
    <source>
        <dbReference type="ARBA" id="ARBA00023163"/>
    </source>
</evidence>
<dbReference type="InterPro" id="IPR036388">
    <property type="entry name" value="WH-like_DNA-bd_sf"/>
</dbReference>
<accession>A0AAV2VKL1</accession>
<comment type="caution">
    <text evidence="6">The sequence shown here is derived from an EMBL/GenBank/DDBJ whole genome shotgun (WGS) entry which is preliminary data.</text>
</comment>
<dbReference type="InterPro" id="IPR005119">
    <property type="entry name" value="LysR_subst-bd"/>
</dbReference>